<dbReference type="GO" id="GO:0008691">
    <property type="term" value="F:3-hydroxybutyryl-CoA dehydrogenase activity"/>
    <property type="evidence" value="ECO:0007669"/>
    <property type="project" value="UniProtKB-EC"/>
</dbReference>
<protein>
    <submittedName>
        <fullName evidence="7">Putative 3-hydroxybutyryl-CoA dehydrogenase</fullName>
        <ecNumber evidence="7">1.1.1.157</ecNumber>
    </submittedName>
</protein>
<comment type="similarity">
    <text evidence="1">Belongs to the 3-hydroxyacyl-CoA dehydrogenase family.</text>
</comment>
<dbReference type="GO" id="GO:0006631">
    <property type="term" value="P:fatty acid metabolic process"/>
    <property type="evidence" value="ECO:0007669"/>
    <property type="project" value="InterPro"/>
</dbReference>
<dbReference type="EMBL" id="CP036278">
    <property type="protein sequence ID" value="QDU56878.1"/>
    <property type="molecule type" value="Genomic_DNA"/>
</dbReference>
<evidence type="ECO:0000256" key="3">
    <source>
        <dbReference type="PIRSR" id="PIRSR000105-1"/>
    </source>
</evidence>
<dbReference type="SUPFAM" id="SSF51735">
    <property type="entry name" value="NAD(P)-binding Rossmann-fold domains"/>
    <property type="match status" value="1"/>
</dbReference>
<evidence type="ECO:0000313" key="7">
    <source>
        <dbReference type="EMBL" id="QDU56878.1"/>
    </source>
</evidence>
<dbReference type="KEGG" id="amuc:Pan181_30900"/>
<keyword evidence="2 7" id="KW-0560">Oxidoreductase</keyword>
<sequence length="316" mass="34437">MELSTVGVIGLGLLGRGICAALVGRGLHVVAVGLTDAEVDAARAEVLQGIHEMQAEGVIGPVDDETILACFHGSCSIESVAECDFVIESVTEDLAIKQEVMQQVEAVVSHDTPVVTNTSAIPIELLQSKCKNPERIMGMHWAEPAYATRFLELIRGEATGDDAFEKAVWLANKCEKQVSVVQRDVPGFIVNRIGYAMYREAAYLVETGVADPETIDRACRNAIGLWAPFCGPFRWIDISGGPALYAKAMTPVLPTLSSSKEPPAMLTEAARGDAESDSDRKGIYQCTPEEIEAWLERFRKHVWDTWRQGTESGEDQ</sequence>
<dbReference type="Pfam" id="PF02737">
    <property type="entry name" value="3HCDH_N"/>
    <property type="match status" value="1"/>
</dbReference>
<dbReference type="InterPro" id="IPR022694">
    <property type="entry name" value="3-OHacyl-CoA_DH"/>
</dbReference>
<dbReference type="InterPro" id="IPR013328">
    <property type="entry name" value="6PGD_dom2"/>
</dbReference>
<evidence type="ECO:0000313" key="8">
    <source>
        <dbReference type="Proteomes" id="UP000315750"/>
    </source>
</evidence>
<dbReference type="InterPro" id="IPR036291">
    <property type="entry name" value="NAD(P)-bd_dom_sf"/>
</dbReference>
<dbReference type="GO" id="GO:0070403">
    <property type="term" value="F:NAD+ binding"/>
    <property type="evidence" value="ECO:0007669"/>
    <property type="project" value="InterPro"/>
</dbReference>
<dbReference type="InterPro" id="IPR006108">
    <property type="entry name" value="3HC_DH_C"/>
</dbReference>
<dbReference type="Proteomes" id="UP000315750">
    <property type="component" value="Chromosome"/>
</dbReference>
<dbReference type="EC" id="1.1.1.157" evidence="7"/>
<name>A0A518AQ83_9BACT</name>
<gene>
    <name evidence="7" type="primary">mmgB</name>
    <name evidence="7" type="ORF">Pan181_30900</name>
</gene>
<dbReference type="Gene3D" id="3.40.50.720">
    <property type="entry name" value="NAD(P)-binding Rossmann-like Domain"/>
    <property type="match status" value="1"/>
</dbReference>
<proteinExistence type="inferred from homology"/>
<evidence type="ECO:0000256" key="4">
    <source>
        <dbReference type="SAM" id="MobiDB-lite"/>
    </source>
</evidence>
<evidence type="ECO:0000259" key="5">
    <source>
        <dbReference type="Pfam" id="PF00725"/>
    </source>
</evidence>
<reference evidence="7 8" key="1">
    <citation type="submission" date="2019-02" db="EMBL/GenBank/DDBJ databases">
        <title>Deep-cultivation of Planctomycetes and their phenomic and genomic characterization uncovers novel biology.</title>
        <authorList>
            <person name="Wiegand S."/>
            <person name="Jogler M."/>
            <person name="Boedeker C."/>
            <person name="Pinto D."/>
            <person name="Vollmers J."/>
            <person name="Rivas-Marin E."/>
            <person name="Kohn T."/>
            <person name="Peeters S.H."/>
            <person name="Heuer A."/>
            <person name="Rast P."/>
            <person name="Oberbeckmann S."/>
            <person name="Bunk B."/>
            <person name="Jeske O."/>
            <person name="Meyerdierks A."/>
            <person name="Storesund J.E."/>
            <person name="Kallscheuer N."/>
            <person name="Luecker S."/>
            <person name="Lage O.M."/>
            <person name="Pohl T."/>
            <person name="Merkel B.J."/>
            <person name="Hornburger P."/>
            <person name="Mueller R.-W."/>
            <person name="Bruemmer F."/>
            <person name="Labrenz M."/>
            <person name="Spormann A.M."/>
            <person name="Op den Camp H."/>
            <person name="Overmann J."/>
            <person name="Amann R."/>
            <person name="Jetten M.S.M."/>
            <person name="Mascher T."/>
            <person name="Medema M.H."/>
            <person name="Devos D.P."/>
            <person name="Kaster A.-K."/>
            <person name="Ovreas L."/>
            <person name="Rohde M."/>
            <person name="Galperin M.Y."/>
            <person name="Jogler C."/>
        </authorList>
    </citation>
    <scope>NUCLEOTIDE SEQUENCE [LARGE SCALE GENOMIC DNA]</scope>
    <source>
        <strain evidence="7 8">Pan181</strain>
    </source>
</reference>
<dbReference type="Pfam" id="PF00725">
    <property type="entry name" value="3HCDH"/>
    <property type="match status" value="1"/>
</dbReference>
<dbReference type="PROSITE" id="PS00067">
    <property type="entry name" value="3HCDH"/>
    <property type="match status" value="1"/>
</dbReference>
<dbReference type="Gene3D" id="1.10.1040.10">
    <property type="entry name" value="N-(1-d-carboxylethyl)-l-norvaline Dehydrogenase, domain 2"/>
    <property type="match status" value="1"/>
</dbReference>
<feature type="region of interest" description="Disordered" evidence="4">
    <location>
        <begin position="257"/>
        <end position="281"/>
    </location>
</feature>
<keyword evidence="8" id="KW-1185">Reference proteome</keyword>
<feature type="compositionally biased region" description="Basic and acidic residues" evidence="4">
    <location>
        <begin position="270"/>
        <end position="281"/>
    </location>
</feature>
<dbReference type="SUPFAM" id="SSF48179">
    <property type="entry name" value="6-phosphogluconate dehydrogenase C-terminal domain-like"/>
    <property type="match status" value="1"/>
</dbReference>
<evidence type="ECO:0000256" key="2">
    <source>
        <dbReference type="ARBA" id="ARBA00023002"/>
    </source>
</evidence>
<organism evidence="7 8">
    <name type="scientific">Aeoliella mucimassa</name>
    <dbReference type="NCBI Taxonomy" id="2527972"/>
    <lineage>
        <taxon>Bacteria</taxon>
        <taxon>Pseudomonadati</taxon>
        <taxon>Planctomycetota</taxon>
        <taxon>Planctomycetia</taxon>
        <taxon>Pirellulales</taxon>
        <taxon>Lacipirellulaceae</taxon>
        <taxon>Aeoliella</taxon>
    </lineage>
</organism>
<dbReference type="OrthoDB" id="9771883at2"/>
<feature type="domain" description="3-hydroxyacyl-CoA dehydrogenase C-terminal" evidence="5">
    <location>
        <begin position="187"/>
        <end position="248"/>
    </location>
</feature>
<dbReference type="InterPro" id="IPR006180">
    <property type="entry name" value="3-OHacyl-CoA_DH_CS"/>
</dbReference>
<dbReference type="PIRSF" id="PIRSF000105">
    <property type="entry name" value="HCDH"/>
    <property type="match status" value="1"/>
</dbReference>
<dbReference type="PANTHER" id="PTHR48075">
    <property type="entry name" value="3-HYDROXYACYL-COA DEHYDROGENASE FAMILY PROTEIN"/>
    <property type="match status" value="1"/>
</dbReference>
<accession>A0A518AQ83</accession>
<evidence type="ECO:0000256" key="1">
    <source>
        <dbReference type="ARBA" id="ARBA00009463"/>
    </source>
</evidence>
<dbReference type="PANTHER" id="PTHR48075:SF5">
    <property type="entry name" value="3-HYDROXYBUTYRYL-COA DEHYDROGENASE"/>
    <property type="match status" value="1"/>
</dbReference>
<dbReference type="InterPro" id="IPR008927">
    <property type="entry name" value="6-PGluconate_DH-like_C_sf"/>
</dbReference>
<feature type="site" description="Important for catalytic activity" evidence="3">
    <location>
        <position position="140"/>
    </location>
</feature>
<evidence type="ECO:0000259" key="6">
    <source>
        <dbReference type="Pfam" id="PF02737"/>
    </source>
</evidence>
<dbReference type="RefSeq" id="WP_145247666.1">
    <property type="nucleotide sequence ID" value="NZ_CP036278.1"/>
</dbReference>
<dbReference type="AlphaFoldDB" id="A0A518AQ83"/>
<dbReference type="InterPro" id="IPR006176">
    <property type="entry name" value="3-OHacyl-CoA_DH_NAD-bd"/>
</dbReference>
<feature type="domain" description="3-hydroxyacyl-CoA dehydrogenase NAD binding" evidence="6">
    <location>
        <begin position="5"/>
        <end position="184"/>
    </location>
</feature>